<reference evidence="4" key="1">
    <citation type="submission" date="2021-10" db="EMBL/GenBank/DDBJ databases">
        <title>Tropical sea cucumber genome reveals ecological adaptation and Cuvierian tubules defense mechanism.</title>
        <authorList>
            <person name="Chen T."/>
        </authorList>
    </citation>
    <scope>NUCLEOTIDE SEQUENCE</scope>
    <source>
        <strain evidence="4">Nanhai2018</strain>
        <tissue evidence="4">Muscle</tissue>
    </source>
</reference>
<dbReference type="AlphaFoldDB" id="A0A9Q0YM05"/>
<keyword evidence="5" id="KW-1185">Reference proteome</keyword>
<evidence type="ECO:0000256" key="1">
    <source>
        <dbReference type="ARBA" id="ARBA00009394"/>
    </source>
</evidence>
<dbReference type="Pfam" id="PF09282">
    <property type="entry name" value="Mago-bind"/>
    <property type="match status" value="1"/>
</dbReference>
<gene>
    <name evidence="4" type="ORF">HOLleu_35060</name>
</gene>
<feature type="compositionally biased region" description="Polar residues" evidence="2">
    <location>
        <begin position="100"/>
        <end position="120"/>
    </location>
</feature>
<feature type="compositionally biased region" description="Basic and acidic residues" evidence="2">
    <location>
        <begin position="1"/>
        <end position="10"/>
    </location>
</feature>
<comment type="caution">
    <text evidence="4">The sequence shown here is derived from an EMBL/GenBank/DDBJ whole genome shotgun (WGS) entry which is preliminary data.</text>
</comment>
<evidence type="ECO:0000256" key="2">
    <source>
        <dbReference type="SAM" id="MobiDB-lite"/>
    </source>
</evidence>
<dbReference type="OrthoDB" id="21625at2759"/>
<dbReference type="GO" id="GO:0003723">
    <property type="term" value="F:RNA binding"/>
    <property type="evidence" value="ECO:0007669"/>
    <property type="project" value="TreeGrafter"/>
</dbReference>
<evidence type="ECO:0000259" key="3">
    <source>
        <dbReference type="SMART" id="SM01273"/>
    </source>
</evidence>
<protein>
    <submittedName>
        <fullName evidence="4">Partner of Y14 and mago</fullName>
    </submittedName>
</protein>
<dbReference type="InterPro" id="IPR036348">
    <property type="entry name" value="WIBG_N_sf"/>
</dbReference>
<sequence>MAYFVTDERGTFIPATQRPDGTWRKERKVKPGYIPQDEVPLYESKGKKWVNSLPTLPPGVHLDPKQATQNLSKAAKKNEKRKQKRKEKQQNASEDGSKVESLTAQLSEASVGNDGTSSVQKRIKNVRKKLKQIAELQAKVDSGEVTPTKEQKDKLERRAALEKELKELEAEEASDE</sequence>
<dbReference type="GO" id="GO:1903259">
    <property type="term" value="P:exon-exon junction complex disassembly"/>
    <property type="evidence" value="ECO:0007669"/>
    <property type="project" value="InterPro"/>
</dbReference>
<accession>A0A9Q0YM05</accession>
<dbReference type="PANTHER" id="PTHR22959">
    <property type="entry name" value="PYM PROTEIN"/>
    <property type="match status" value="1"/>
</dbReference>
<dbReference type="GO" id="GO:0005737">
    <property type="term" value="C:cytoplasm"/>
    <property type="evidence" value="ECO:0007669"/>
    <property type="project" value="TreeGrafter"/>
</dbReference>
<dbReference type="SMART" id="SM01273">
    <property type="entry name" value="Mago-bind"/>
    <property type="match status" value="1"/>
</dbReference>
<evidence type="ECO:0000313" key="4">
    <source>
        <dbReference type="EMBL" id="KAJ8024985.1"/>
    </source>
</evidence>
<dbReference type="Proteomes" id="UP001152320">
    <property type="component" value="Chromosome 18"/>
</dbReference>
<dbReference type="EMBL" id="JAIZAY010000018">
    <property type="protein sequence ID" value="KAJ8024985.1"/>
    <property type="molecule type" value="Genomic_DNA"/>
</dbReference>
<proteinExistence type="inferred from homology"/>
<dbReference type="InterPro" id="IPR015362">
    <property type="entry name" value="WIBG_mago-bd"/>
</dbReference>
<dbReference type="SUPFAM" id="SSF101931">
    <property type="entry name" value="Pym (Within the bgcn gene intron protein, WIBG), N-terminal domain"/>
    <property type="match status" value="1"/>
</dbReference>
<organism evidence="4 5">
    <name type="scientific">Holothuria leucospilota</name>
    <name type="common">Black long sea cucumber</name>
    <name type="synonym">Mertensiothuria leucospilota</name>
    <dbReference type="NCBI Taxonomy" id="206669"/>
    <lineage>
        <taxon>Eukaryota</taxon>
        <taxon>Metazoa</taxon>
        <taxon>Echinodermata</taxon>
        <taxon>Eleutherozoa</taxon>
        <taxon>Echinozoa</taxon>
        <taxon>Holothuroidea</taxon>
        <taxon>Aspidochirotacea</taxon>
        <taxon>Aspidochirotida</taxon>
        <taxon>Holothuriidae</taxon>
        <taxon>Holothuria</taxon>
    </lineage>
</organism>
<comment type="similarity">
    <text evidence="1">Belongs to the pym family.</text>
</comment>
<dbReference type="GO" id="GO:0035145">
    <property type="term" value="C:exon-exon junction complex"/>
    <property type="evidence" value="ECO:0007669"/>
    <property type="project" value="TreeGrafter"/>
</dbReference>
<dbReference type="PANTHER" id="PTHR22959:SF0">
    <property type="entry name" value="PARTNER OF Y14 AND MAGO"/>
    <property type="match status" value="1"/>
</dbReference>
<name>A0A9Q0YM05_HOLLE</name>
<dbReference type="InterPro" id="IPR039333">
    <property type="entry name" value="PYM1"/>
</dbReference>
<feature type="domain" description="WIBG Mago-binding" evidence="3">
    <location>
        <begin position="9"/>
        <end position="35"/>
    </location>
</feature>
<evidence type="ECO:0000313" key="5">
    <source>
        <dbReference type="Proteomes" id="UP001152320"/>
    </source>
</evidence>
<feature type="region of interest" description="Disordered" evidence="2">
    <location>
        <begin position="1"/>
        <end position="123"/>
    </location>
</feature>
<feature type="compositionally biased region" description="Basic residues" evidence="2">
    <location>
        <begin position="74"/>
        <end position="87"/>
    </location>
</feature>
<feature type="region of interest" description="Disordered" evidence="2">
    <location>
        <begin position="136"/>
        <end position="155"/>
    </location>
</feature>